<reference evidence="1 2" key="1">
    <citation type="journal article" date="2018" name="Front. Plant Sci.">
        <title>Red Clover (Trifolium pratense) and Zigzag Clover (T. medium) - A Picture of Genomic Similarities and Differences.</title>
        <authorList>
            <person name="Dluhosova J."/>
            <person name="Istvanek J."/>
            <person name="Nedelnik J."/>
            <person name="Repkova J."/>
        </authorList>
    </citation>
    <scope>NUCLEOTIDE SEQUENCE [LARGE SCALE GENOMIC DNA]</scope>
    <source>
        <strain evidence="2">cv. 10/8</strain>
        <tissue evidence="1">Leaf</tissue>
    </source>
</reference>
<evidence type="ECO:0000313" key="1">
    <source>
        <dbReference type="EMBL" id="MCI90255.1"/>
    </source>
</evidence>
<dbReference type="AlphaFoldDB" id="A0A392VU60"/>
<dbReference type="Proteomes" id="UP000265520">
    <property type="component" value="Unassembled WGS sequence"/>
</dbReference>
<comment type="caution">
    <text evidence="1">The sequence shown here is derived from an EMBL/GenBank/DDBJ whole genome shotgun (WGS) entry which is preliminary data.</text>
</comment>
<keyword evidence="2" id="KW-1185">Reference proteome</keyword>
<sequence>MLPGQCSLYQGQAATATYMKTELARR</sequence>
<accession>A0A392VU60</accession>
<evidence type="ECO:0000313" key="2">
    <source>
        <dbReference type="Proteomes" id="UP000265520"/>
    </source>
</evidence>
<feature type="non-terminal residue" evidence="1">
    <location>
        <position position="26"/>
    </location>
</feature>
<protein>
    <submittedName>
        <fullName evidence="1">Uncharacterized protein</fullName>
    </submittedName>
</protein>
<name>A0A392VU60_9FABA</name>
<proteinExistence type="predicted"/>
<organism evidence="1 2">
    <name type="scientific">Trifolium medium</name>
    <dbReference type="NCBI Taxonomy" id="97028"/>
    <lineage>
        <taxon>Eukaryota</taxon>
        <taxon>Viridiplantae</taxon>
        <taxon>Streptophyta</taxon>
        <taxon>Embryophyta</taxon>
        <taxon>Tracheophyta</taxon>
        <taxon>Spermatophyta</taxon>
        <taxon>Magnoliopsida</taxon>
        <taxon>eudicotyledons</taxon>
        <taxon>Gunneridae</taxon>
        <taxon>Pentapetalae</taxon>
        <taxon>rosids</taxon>
        <taxon>fabids</taxon>
        <taxon>Fabales</taxon>
        <taxon>Fabaceae</taxon>
        <taxon>Papilionoideae</taxon>
        <taxon>50 kb inversion clade</taxon>
        <taxon>NPAAA clade</taxon>
        <taxon>Hologalegina</taxon>
        <taxon>IRL clade</taxon>
        <taxon>Trifolieae</taxon>
        <taxon>Trifolium</taxon>
    </lineage>
</organism>
<dbReference type="EMBL" id="LXQA011239394">
    <property type="protein sequence ID" value="MCI90255.1"/>
    <property type="molecule type" value="Genomic_DNA"/>
</dbReference>